<organism evidence="1 2">
    <name type="scientific">Myroides odoratus</name>
    <name type="common">Flavobacterium odoratum</name>
    <dbReference type="NCBI Taxonomy" id="256"/>
    <lineage>
        <taxon>Bacteria</taxon>
        <taxon>Pseudomonadati</taxon>
        <taxon>Bacteroidota</taxon>
        <taxon>Flavobacteriia</taxon>
        <taxon>Flavobacteriales</taxon>
        <taxon>Flavobacteriaceae</taxon>
        <taxon>Myroides</taxon>
    </lineage>
</organism>
<evidence type="ECO:0008006" key="3">
    <source>
        <dbReference type="Google" id="ProtNLM"/>
    </source>
</evidence>
<protein>
    <recommendedName>
        <fullName evidence="3">Cytochrome c</fullName>
    </recommendedName>
</protein>
<dbReference type="AlphaFoldDB" id="A0A9Q7E9R9"/>
<dbReference type="Proteomes" id="UP000596202">
    <property type="component" value="Chromosome"/>
</dbReference>
<sequence length="163" mass="18868">MHLRQMGLQLLNKERMIRFSVVILFLCLCLSCKKESKAETQTKTAEKESAFQLYEMSEMAALMEQMYVDNQRIRARIMEGLPIDNIMPSLHQRLFSAVMTDPSDKDLFFETQAQAFIQVEEEFYADPNQQTKEKFNAIVEACLSCHQKKCGGPIPRIKKLLIP</sequence>
<evidence type="ECO:0000313" key="2">
    <source>
        <dbReference type="Proteomes" id="UP000596202"/>
    </source>
</evidence>
<reference evidence="1 2" key="1">
    <citation type="submission" date="2021-01" db="EMBL/GenBank/DDBJ databases">
        <title>FDA dAtabase for Regulatory Grade micrObial Sequences (FDA-ARGOS): Supporting development and validation of Infectious Disease Dx tests.</title>
        <authorList>
            <person name="Sproer C."/>
            <person name="Gronow S."/>
            <person name="Severitt S."/>
            <person name="Schroder I."/>
            <person name="Tallon L."/>
            <person name="Sadzewicz L."/>
            <person name="Zhao X."/>
            <person name="Boylan J."/>
            <person name="Ott S."/>
            <person name="Bowen H."/>
            <person name="Vavikolanu K."/>
            <person name="Mehta A."/>
            <person name="Aluvathingal J."/>
            <person name="Nadendla S."/>
            <person name="Lowell S."/>
            <person name="Myers T."/>
            <person name="Yan Y."/>
            <person name="Sichtig H."/>
        </authorList>
    </citation>
    <scope>NUCLEOTIDE SEQUENCE [LARGE SCALE GENOMIC DNA]</scope>
    <source>
        <strain evidence="1 2">FDAARGOS_1131</strain>
    </source>
</reference>
<gene>
    <name evidence="1" type="ORF">I6I88_12495</name>
</gene>
<proteinExistence type="predicted"/>
<name>A0A9Q7E9R9_MYROD</name>
<dbReference type="EMBL" id="CP068108">
    <property type="protein sequence ID" value="QQT99028.1"/>
    <property type="molecule type" value="Genomic_DNA"/>
</dbReference>
<evidence type="ECO:0000313" key="1">
    <source>
        <dbReference type="EMBL" id="QQT99028.1"/>
    </source>
</evidence>
<dbReference type="OrthoDB" id="982229at2"/>
<accession>A0A9Q7E9R9</accession>